<evidence type="ECO:0000313" key="3">
    <source>
        <dbReference type="Proteomes" id="UP000027665"/>
    </source>
</evidence>
<dbReference type="PANTHER" id="PTHR36450">
    <property type="entry name" value="THIOREDOXIN"/>
    <property type="match status" value="1"/>
</dbReference>
<protein>
    <submittedName>
        <fullName evidence="2">Redox-active disulfide protein 2</fullName>
    </submittedName>
</protein>
<dbReference type="Proteomes" id="UP000027665">
    <property type="component" value="Unassembled WGS sequence"/>
</dbReference>
<gene>
    <name evidence="2" type="ORF">EH55_01715</name>
</gene>
<dbReference type="eggNOG" id="COG0526">
    <property type="taxonomic scope" value="Bacteria"/>
</dbReference>
<comment type="caution">
    <text evidence="2">The sequence shown here is derived from an EMBL/GenBank/DDBJ whole genome shotgun (WGS) entry which is preliminary data.</text>
</comment>
<keyword evidence="3" id="KW-1185">Reference proteome</keyword>
<dbReference type="OrthoDB" id="9800630at2"/>
<dbReference type="SUPFAM" id="SSF52833">
    <property type="entry name" value="Thioredoxin-like"/>
    <property type="match status" value="1"/>
</dbReference>
<dbReference type="Pfam" id="PF13192">
    <property type="entry name" value="Thioredoxin_3"/>
    <property type="match status" value="1"/>
</dbReference>
<feature type="domain" description="Thioredoxin-like fold" evidence="1">
    <location>
        <begin position="36"/>
        <end position="108"/>
    </location>
</feature>
<dbReference type="EMBL" id="JMKI01000002">
    <property type="protein sequence ID" value="KEJ93514.1"/>
    <property type="molecule type" value="Genomic_DNA"/>
</dbReference>
<dbReference type="STRING" id="2754.EH55_01715"/>
<dbReference type="AlphaFoldDB" id="A0A073IUT3"/>
<dbReference type="InterPro" id="IPR005243">
    <property type="entry name" value="THIRX-like_proc"/>
</dbReference>
<name>A0A073IUT3_9BACT</name>
<reference evidence="2 3" key="1">
    <citation type="submission" date="2014-04" db="EMBL/GenBank/DDBJ databases">
        <title>Draft Genome Sequence of Synergistes jonesii.</title>
        <authorList>
            <person name="Coil D.A."/>
            <person name="Eisen J.A."/>
            <person name="Holland-Moritz H.E."/>
        </authorList>
    </citation>
    <scope>NUCLEOTIDE SEQUENCE [LARGE SCALE GENOMIC DNA]</scope>
    <source>
        <strain evidence="2 3">78-1</strain>
    </source>
</reference>
<dbReference type="Gene3D" id="3.40.30.10">
    <property type="entry name" value="Glutaredoxin"/>
    <property type="match status" value="1"/>
</dbReference>
<dbReference type="PANTHER" id="PTHR36450:SF1">
    <property type="entry name" value="THIOREDOXIN"/>
    <property type="match status" value="1"/>
</dbReference>
<evidence type="ECO:0000259" key="1">
    <source>
        <dbReference type="Pfam" id="PF13192"/>
    </source>
</evidence>
<dbReference type="NCBIfam" id="TIGR00412">
    <property type="entry name" value="redox_disulf_2"/>
    <property type="match status" value="1"/>
</dbReference>
<proteinExistence type="predicted"/>
<dbReference type="InterPro" id="IPR012336">
    <property type="entry name" value="Thioredoxin-like_fold"/>
</dbReference>
<evidence type="ECO:0000313" key="2">
    <source>
        <dbReference type="EMBL" id="KEJ93514.1"/>
    </source>
</evidence>
<organism evidence="2 3">
    <name type="scientific">Synergistes jonesii</name>
    <dbReference type="NCBI Taxonomy" id="2754"/>
    <lineage>
        <taxon>Bacteria</taxon>
        <taxon>Thermotogati</taxon>
        <taxon>Synergistota</taxon>
        <taxon>Synergistia</taxon>
        <taxon>Synergistales</taxon>
        <taxon>Synergistaceae</taxon>
        <taxon>Synergistes</taxon>
    </lineage>
</organism>
<accession>A0A073IUT3</accession>
<dbReference type="InterPro" id="IPR036249">
    <property type="entry name" value="Thioredoxin-like_sf"/>
</dbReference>
<sequence>MGLFSKKEEKKESCCCADCTPEKMEQAEAFKSAPGVKVLGSGCVKCNALEAAAKEALAELNMDTNIEHVTDFEQIAAYGVMSTPALVINDKVVSVGKVLKKDEVITILNKLGGKQFVYAERSRRWTKG</sequence>